<accession>A0AAW0M694</accession>
<organism evidence="1">
    <name type="scientific">Quercus suber</name>
    <name type="common">Cork oak</name>
    <dbReference type="NCBI Taxonomy" id="58331"/>
    <lineage>
        <taxon>Eukaryota</taxon>
        <taxon>Viridiplantae</taxon>
        <taxon>Streptophyta</taxon>
        <taxon>Embryophyta</taxon>
        <taxon>Tracheophyta</taxon>
        <taxon>Spermatophyta</taxon>
        <taxon>Magnoliopsida</taxon>
        <taxon>eudicotyledons</taxon>
        <taxon>Gunneridae</taxon>
        <taxon>Pentapetalae</taxon>
        <taxon>rosids</taxon>
        <taxon>fabids</taxon>
        <taxon>Fagales</taxon>
        <taxon>Fagaceae</taxon>
        <taxon>Quercus</taxon>
    </lineage>
</organism>
<reference evidence="1" key="1">
    <citation type="submission" date="2017-12" db="EMBL/GenBank/DDBJ databases">
        <authorList>
            <person name="Barbosa P."/>
            <person name="Usie A."/>
            <person name="Ramos A.M."/>
        </authorList>
    </citation>
    <scope>NUCLEOTIDE SEQUENCE</scope>
    <source>
        <strain evidence="1">HL8</strain>
        <tissue evidence="1">Leaves</tissue>
    </source>
</reference>
<name>A0AAW0M694_QUESU</name>
<reference evidence="1" key="3">
    <citation type="submission" date="2023-07" db="EMBL/GenBank/DDBJ databases">
        <title>An improved reference 1 genome and first organelle genomes of Quercus suber.</title>
        <authorList>
            <consortium name="Genosuber Consortium"/>
            <person name="Usie A."/>
            <person name="Serra O."/>
            <person name="Barros P."/>
        </authorList>
    </citation>
    <scope>NUCLEOTIDE SEQUENCE</scope>
    <source>
        <strain evidence="1">HL8</strain>
        <tissue evidence="1">Leaves</tissue>
    </source>
</reference>
<dbReference type="EMBL" id="PKMF04000013">
    <property type="protein sequence ID" value="KAK7859368.1"/>
    <property type="molecule type" value="Genomic_DNA"/>
</dbReference>
<gene>
    <name evidence="1" type="ORF">CFP56_006891</name>
</gene>
<sequence>MKAYRIGSDVIQGQNTEARAKAMVCIKVYSSSYFGSVLRGLFPKLDDFPSLFGVCDCGVLGLCGPLPLDRGLSSPFSSPTRGLYEARGHLKLLGSFDGVAVELVILGLLTCLNSPRLLVITSSKISPSSAREAPAPSSASCLVDIKYAMNV</sequence>
<dbReference type="AlphaFoldDB" id="A0AAW0M694"/>
<evidence type="ECO:0000313" key="1">
    <source>
        <dbReference type="EMBL" id="KAK7859368.1"/>
    </source>
</evidence>
<reference evidence="1" key="2">
    <citation type="journal article" date="2018" name="Sci. Data">
        <title>The draft genome sequence of cork oak.</title>
        <authorList>
            <person name="Ramos A.M."/>
            <person name="Usie A."/>
            <person name="Barbosa P."/>
            <person name="Barros P.M."/>
            <person name="Capote T."/>
            <person name="Chaves I."/>
            <person name="Simoes F."/>
            <person name="Abreu I."/>
            <person name="Carrasquinho I."/>
            <person name="Faro C."/>
            <person name="Guimaraes J.B."/>
            <person name="Mendonca D."/>
            <person name="Nobrega F."/>
            <person name="Rodrigues L."/>
            <person name="Saibo N.J.M."/>
            <person name="Varela M.C."/>
            <person name="Egas C."/>
            <person name="Matos J."/>
            <person name="Miguel C.M."/>
            <person name="Oliveira M.M."/>
            <person name="Ricardo C.P."/>
            <person name="Goncalves S."/>
        </authorList>
    </citation>
    <scope>NUCLEOTIDE SEQUENCE [LARGE SCALE GENOMIC DNA]</scope>
    <source>
        <strain evidence="1">HL8</strain>
    </source>
</reference>
<protein>
    <submittedName>
        <fullName evidence="1">Uncharacterized protein</fullName>
    </submittedName>
</protein>
<comment type="caution">
    <text evidence="1">The sequence shown here is derived from an EMBL/GenBank/DDBJ whole genome shotgun (WGS) entry which is preliminary data.</text>
</comment>
<proteinExistence type="predicted"/>